<dbReference type="Proteomes" id="UP000726105">
    <property type="component" value="Unassembled WGS sequence"/>
</dbReference>
<keyword evidence="7 15" id="KW-0548">Nucleotidyltransferase</keyword>
<dbReference type="Pfam" id="PF06574">
    <property type="entry name" value="FAD_syn"/>
    <property type="match status" value="1"/>
</dbReference>
<dbReference type="InterPro" id="IPR002606">
    <property type="entry name" value="Riboflavin_kinase_bac"/>
</dbReference>
<evidence type="ECO:0000256" key="11">
    <source>
        <dbReference type="ARBA" id="ARBA00022840"/>
    </source>
</evidence>
<gene>
    <name evidence="17" type="ORF">IPF40_04405</name>
    <name evidence="18" type="ORF">IPI13_05545</name>
    <name evidence="19" type="ORF">IPP00_01320</name>
</gene>
<dbReference type="FunFam" id="3.40.50.620:FF:000021">
    <property type="entry name" value="Riboflavin biosynthesis protein"/>
    <property type="match status" value="1"/>
</dbReference>
<dbReference type="GO" id="GO:0008531">
    <property type="term" value="F:riboflavin kinase activity"/>
    <property type="evidence" value="ECO:0007669"/>
    <property type="project" value="UniProtKB-UniRule"/>
</dbReference>
<comment type="function">
    <text evidence="1">Catalyzes the phosphorylation of riboflavin to FMN followed by the adenylation of FMN to FAD.</text>
</comment>
<comment type="catalytic activity">
    <reaction evidence="13 15">
        <text>riboflavin + ATP = FMN + ADP + H(+)</text>
        <dbReference type="Rhea" id="RHEA:14357"/>
        <dbReference type="ChEBI" id="CHEBI:15378"/>
        <dbReference type="ChEBI" id="CHEBI:30616"/>
        <dbReference type="ChEBI" id="CHEBI:57986"/>
        <dbReference type="ChEBI" id="CHEBI:58210"/>
        <dbReference type="ChEBI" id="CHEBI:456216"/>
        <dbReference type="EC" id="2.7.1.26"/>
    </reaction>
</comment>
<keyword evidence="11 15" id="KW-0067">ATP-binding</keyword>
<dbReference type="InterPro" id="IPR023468">
    <property type="entry name" value="Riboflavin_kinase"/>
</dbReference>
<dbReference type="PANTHER" id="PTHR22749:SF6">
    <property type="entry name" value="RIBOFLAVIN KINASE"/>
    <property type="match status" value="1"/>
</dbReference>
<feature type="domain" description="Riboflavin kinase" evidence="16">
    <location>
        <begin position="182"/>
        <end position="314"/>
    </location>
</feature>
<evidence type="ECO:0000313" key="18">
    <source>
        <dbReference type="EMBL" id="MBK7272641.1"/>
    </source>
</evidence>
<reference evidence="20 21" key="1">
    <citation type="submission" date="2020-10" db="EMBL/GenBank/DDBJ databases">
        <title>Connecting structure to function with the recovery of over 1000 high-quality activated sludge metagenome-assembled genomes encoding full-length rRNA genes using long-read sequencing.</title>
        <authorList>
            <person name="Singleton C.M."/>
            <person name="Petriglieri F."/>
            <person name="Kristensen J.M."/>
            <person name="Kirkegaard R.H."/>
            <person name="Michaelsen T.Y."/>
            <person name="Andersen M.H."/>
            <person name="Karst S.M."/>
            <person name="Dueholm M.S."/>
            <person name="Nielsen P.H."/>
            <person name="Albertsen M."/>
        </authorList>
    </citation>
    <scope>NUCLEOTIDE SEQUENCE [LARGE SCALE GENOMIC DNA]</scope>
    <source>
        <strain evidence="17">AalE_18-Q3-R2-46_BAT3C.188</strain>
        <strain evidence="18">Ega_18-Q3-R5-49_MAXAC.001</strain>
        <strain evidence="19">Ribe_18-Q3-R11-54_MAXAC.001</strain>
    </source>
</reference>
<evidence type="ECO:0000256" key="6">
    <source>
        <dbReference type="ARBA" id="ARBA00022679"/>
    </source>
</evidence>
<evidence type="ECO:0000256" key="9">
    <source>
        <dbReference type="ARBA" id="ARBA00022777"/>
    </source>
</evidence>
<dbReference type="Gene3D" id="2.40.30.30">
    <property type="entry name" value="Riboflavin kinase-like"/>
    <property type="match status" value="1"/>
</dbReference>
<evidence type="ECO:0000313" key="21">
    <source>
        <dbReference type="Proteomes" id="UP000726105"/>
    </source>
</evidence>
<keyword evidence="4 15" id="KW-0285">Flavoprotein</keyword>
<comment type="catalytic activity">
    <reaction evidence="14 15">
        <text>FMN + ATP + H(+) = FAD + diphosphate</text>
        <dbReference type="Rhea" id="RHEA:17237"/>
        <dbReference type="ChEBI" id="CHEBI:15378"/>
        <dbReference type="ChEBI" id="CHEBI:30616"/>
        <dbReference type="ChEBI" id="CHEBI:33019"/>
        <dbReference type="ChEBI" id="CHEBI:57692"/>
        <dbReference type="ChEBI" id="CHEBI:58210"/>
        <dbReference type="EC" id="2.7.7.2"/>
    </reaction>
</comment>
<dbReference type="SMART" id="SM00904">
    <property type="entry name" value="Flavokinase"/>
    <property type="match status" value="1"/>
</dbReference>
<organism evidence="17 20">
    <name type="scientific">Candidatus Phosphoribacter hodrii</name>
    <dbReference type="NCBI Taxonomy" id="2953743"/>
    <lineage>
        <taxon>Bacteria</taxon>
        <taxon>Bacillati</taxon>
        <taxon>Actinomycetota</taxon>
        <taxon>Actinomycetes</taxon>
        <taxon>Micrococcales</taxon>
        <taxon>Dermatophilaceae</taxon>
        <taxon>Candidatus Phosphoribacter</taxon>
    </lineage>
</organism>
<dbReference type="NCBIfam" id="TIGR00083">
    <property type="entry name" value="ribF"/>
    <property type="match status" value="1"/>
</dbReference>
<dbReference type="Proteomes" id="UP000886632">
    <property type="component" value="Unassembled WGS sequence"/>
</dbReference>
<comment type="pathway">
    <text evidence="2 15">Cofactor biosynthesis; FAD biosynthesis; FAD from FMN: step 1/1.</text>
</comment>
<name>A0A935CD20_9MICO</name>
<dbReference type="GO" id="GO:0003919">
    <property type="term" value="F:FMN adenylyltransferase activity"/>
    <property type="evidence" value="ECO:0007669"/>
    <property type="project" value="UniProtKB-UniRule"/>
</dbReference>
<dbReference type="EMBL" id="JADKGK010000004">
    <property type="protein sequence ID" value="MBL0002683.1"/>
    <property type="molecule type" value="Genomic_DNA"/>
</dbReference>
<evidence type="ECO:0000256" key="13">
    <source>
        <dbReference type="ARBA" id="ARBA00047880"/>
    </source>
</evidence>
<keyword evidence="9 15" id="KW-0418">Kinase</keyword>
<keyword evidence="12" id="KW-0511">Multifunctional enzyme</keyword>
<dbReference type="GO" id="GO:0009398">
    <property type="term" value="P:FMN biosynthetic process"/>
    <property type="evidence" value="ECO:0007669"/>
    <property type="project" value="UniProtKB-UniRule"/>
</dbReference>
<dbReference type="FunFam" id="2.40.30.30:FF:000003">
    <property type="entry name" value="Riboflavin biosynthesis protein"/>
    <property type="match status" value="1"/>
</dbReference>
<keyword evidence="5 15" id="KW-0288">FMN</keyword>
<evidence type="ECO:0000313" key="20">
    <source>
        <dbReference type="Proteomes" id="UP000718281"/>
    </source>
</evidence>
<dbReference type="EC" id="2.7.7.2" evidence="15"/>
<evidence type="ECO:0000256" key="15">
    <source>
        <dbReference type="PIRNR" id="PIRNR004491"/>
    </source>
</evidence>
<evidence type="ECO:0000256" key="8">
    <source>
        <dbReference type="ARBA" id="ARBA00022741"/>
    </source>
</evidence>
<evidence type="ECO:0000256" key="2">
    <source>
        <dbReference type="ARBA" id="ARBA00004726"/>
    </source>
</evidence>
<evidence type="ECO:0000313" key="19">
    <source>
        <dbReference type="EMBL" id="MBL0002683.1"/>
    </source>
</evidence>
<dbReference type="SUPFAM" id="SSF52374">
    <property type="entry name" value="Nucleotidylyl transferase"/>
    <property type="match status" value="1"/>
</dbReference>
<evidence type="ECO:0000256" key="5">
    <source>
        <dbReference type="ARBA" id="ARBA00022643"/>
    </source>
</evidence>
<dbReference type="InterPro" id="IPR014729">
    <property type="entry name" value="Rossmann-like_a/b/a_fold"/>
</dbReference>
<dbReference type="InterPro" id="IPR015865">
    <property type="entry name" value="Riboflavin_kinase_bac/euk"/>
</dbReference>
<accession>A0A935CD20</accession>
<dbReference type="Proteomes" id="UP000718281">
    <property type="component" value="Unassembled WGS sequence"/>
</dbReference>
<keyword evidence="8 15" id="KW-0547">Nucleotide-binding</keyword>
<evidence type="ECO:0000256" key="1">
    <source>
        <dbReference type="ARBA" id="ARBA00002121"/>
    </source>
</evidence>
<dbReference type="InterPro" id="IPR023465">
    <property type="entry name" value="Riboflavin_kinase_dom_sf"/>
</dbReference>
<dbReference type="NCBIfam" id="NF004160">
    <property type="entry name" value="PRK05627.1-3"/>
    <property type="match status" value="1"/>
</dbReference>
<evidence type="ECO:0000313" key="17">
    <source>
        <dbReference type="EMBL" id="MBK6300317.1"/>
    </source>
</evidence>
<sequence length="318" mass="33858">MQVWNGLDEVPSGIGPCVVTLGNFDGVHRGHRAVLGVVVDAATSRGLTSVAVTFHPHPIAVLFPDRAPAELTSLAQRLDLLSATGLDAVLVLEFTREFAGQTPAEFVDSVFVDALNAQLVVVGADTRFGVRNSGTVQTLIELGADRGFEVAPIADVGDEGRWSSTRVRALVADGDVVAAGELLGRSPRVDGVVVHGDHRGRQLGFPTANLGDPIEGLVPADGVYAGWLTRLGRPLGASDRVLPAAISIGTNPTFDGTSRRVEAYVLDRTDLDLYGERVAYEFVRMLRPTLRFDGIEPLVVQMHADVQECRETLGVPAP</sequence>
<dbReference type="EMBL" id="JADJIB010000002">
    <property type="protein sequence ID" value="MBK7272641.1"/>
    <property type="molecule type" value="Genomic_DNA"/>
</dbReference>
<evidence type="ECO:0000256" key="4">
    <source>
        <dbReference type="ARBA" id="ARBA00022630"/>
    </source>
</evidence>
<evidence type="ECO:0000259" key="16">
    <source>
        <dbReference type="SMART" id="SM00904"/>
    </source>
</evidence>
<comment type="caution">
    <text evidence="17">The sequence shown here is derived from an EMBL/GenBank/DDBJ whole genome shotgun (WGS) entry which is preliminary data.</text>
</comment>
<dbReference type="GO" id="GO:0006747">
    <property type="term" value="P:FAD biosynthetic process"/>
    <property type="evidence" value="ECO:0007669"/>
    <property type="project" value="UniProtKB-UniRule"/>
</dbReference>
<evidence type="ECO:0000256" key="12">
    <source>
        <dbReference type="ARBA" id="ARBA00023268"/>
    </source>
</evidence>
<dbReference type="CDD" id="cd02064">
    <property type="entry name" value="FAD_synthetase_N"/>
    <property type="match status" value="1"/>
</dbReference>
<dbReference type="InterPro" id="IPR015864">
    <property type="entry name" value="FAD_synthase"/>
</dbReference>
<dbReference type="GO" id="GO:0005524">
    <property type="term" value="F:ATP binding"/>
    <property type="evidence" value="ECO:0007669"/>
    <property type="project" value="UniProtKB-UniRule"/>
</dbReference>
<comment type="similarity">
    <text evidence="15">Belongs to the ribF family.</text>
</comment>
<keyword evidence="6 15" id="KW-0808">Transferase</keyword>
<dbReference type="PIRSF" id="PIRSF004491">
    <property type="entry name" value="FAD_Synth"/>
    <property type="match status" value="1"/>
</dbReference>
<dbReference type="SUPFAM" id="SSF82114">
    <property type="entry name" value="Riboflavin kinase-like"/>
    <property type="match status" value="1"/>
</dbReference>
<proteinExistence type="inferred from homology"/>
<evidence type="ECO:0000256" key="10">
    <source>
        <dbReference type="ARBA" id="ARBA00022827"/>
    </source>
</evidence>
<dbReference type="EMBL" id="JADIXZ010000003">
    <property type="protein sequence ID" value="MBK6300317.1"/>
    <property type="molecule type" value="Genomic_DNA"/>
</dbReference>
<dbReference type="GO" id="GO:0009231">
    <property type="term" value="P:riboflavin biosynthetic process"/>
    <property type="evidence" value="ECO:0007669"/>
    <property type="project" value="InterPro"/>
</dbReference>
<evidence type="ECO:0000256" key="7">
    <source>
        <dbReference type="ARBA" id="ARBA00022695"/>
    </source>
</evidence>
<dbReference type="AlphaFoldDB" id="A0A935CD20"/>
<dbReference type="Pfam" id="PF01687">
    <property type="entry name" value="Flavokinase"/>
    <property type="match status" value="1"/>
</dbReference>
<evidence type="ECO:0000256" key="3">
    <source>
        <dbReference type="ARBA" id="ARBA00005201"/>
    </source>
</evidence>
<comment type="pathway">
    <text evidence="3 15">Cofactor biosynthesis; FMN biosynthesis; FMN from riboflavin (ATP route): step 1/1.</text>
</comment>
<dbReference type="PANTHER" id="PTHR22749">
    <property type="entry name" value="RIBOFLAVIN KINASE/FMN ADENYLYLTRANSFERASE"/>
    <property type="match status" value="1"/>
</dbReference>
<evidence type="ECO:0000256" key="14">
    <source>
        <dbReference type="ARBA" id="ARBA00049494"/>
    </source>
</evidence>
<keyword evidence="10 15" id="KW-0274">FAD</keyword>
<dbReference type="EC" id="2.7.1.26" evidence="15"/>
<dbReference type="Gene3D" id="3.40.50.620">
    <property type="entry name" value="HUPs"/>
    <property type="match status" value="1"/>
</dbReference>
<protein>
    <recommendedName>
        <fullName evidence="15">Riboflavin biosynthesis protein</fullName>
    </recommendedName>
    <domain>
        <recommendedName>
            <fullName evidence="15">Riboflavin kinase</fullName>
            <ecNumber evidence="15">2.7.1.26</ecNumber>
        </recommendedName>
        <alternativeName>
            <fullName evidence="15">Flavokinase</fullName>
        </alternativeName>
    </domain>
    <domain>
        <recommendedName>
            <fullName evidence="15">FMN adenylyltransferase</fullName>
            <ecNumber evidence="15">2.7.7.2</ecNumber>
        </recommendedName>
        <alternativeName>
            <fullName evidence="15">FAD pyrophosphorylase</fullName>
        </alternativeName>
        <alternativeName>
            <fullName evidence="15">FAD synthase</fullName>
        </alternativeName>
    </domain>
</protein>